<dbReference type="OrthoDB" id="1081381at2"/>
<dbReference type="Proteomes" id="UP000184480">
    <property type="component" value="Unassembled WGS sequence"/>
</dbReference>
<dbReference type="AlphaFoldDB" id="A0A1M4ZAF6"/>
<organism evidence="1 2">
    <name type="scientific">Dysgonomonas macrotermitis</name>
    <dbReference type="NCBI Taxonomy" id="1346286"/>
    <lineage>
        <taxon>Bacteria</taxon>
        <taxon>Pseudomonadati</taxon>
        <taxon>Bacteroidota</taxon>
        <taxon>Bacteroidia</taxon>
        <taxon>Bacteroidales</taxon>
        <taxon>Dysgonomonadaceae</taxon>
        <taxon>Dysgonomonas</taxon>
    </lineage>
</organism>
<evidence type="ECO:0000313" key="2">
    <source>
        <dbReference type="Proteomes" id="UP000184480"/>
    </source>
</evidence>
<reference evidence="2" key="1">
    <citation type="submission" date="2016-11" db="EMBL/GenBank/DDBJ databases">
        <authorList>
            <person name="Varghese N."/>
            <person name="Submissions S."/>
        </authorList>
    </citation>
    <scope>NUCLEOTIDE SEQUENCE [LARGE SCALE GENOMIC DNA]</scope>
    <source>
        <strain evidence="2">DSM 27370</strain>
    </source>
</reference>
<protein>
    <submittedName>
        <fullName evidence="1">Uncharacterized protein</fullName>
    </submittedName>
</protein>
<accession>A0A1M4ZAF6</accession>
<name>A0A1M4ZAF6_9BACT</name>
<proteinExistence type="predicted"/>
<sequence length="699" mass="81806">MKLTGYIAAVSLTLISLEAIPCGSYSYKPSEYYTFYTTDKFYYIEQKDAPDPNITEWQQYVSGKATYEDVYDVVYKYSYDEMSGILGCISRKDSSRNSFVQSLIDTRDTDAVEYLMLAKRCEITREHRNDKWWYPSKEDMEFNDLQPIVDQALAYKGTKFGSRYMLQAIRAAYTMGEDSLCIDIWDRYLTKAPESAVKRMSGEYIGGIYFKRGDYDRAMQLYSQGDYVSTGFWWSANKTAKSDIDRIKVLYKYNPRSPELDLLVQNICREAEVRANEYIFDGSDYSEEFQKQYGREDSDWGYGYTSFRYNRVRYMELRDFALEAAADKQCGNRAMWQYAAAFLTLLDNDVKLAKEYITKAEQLPGTPLVKTNIKILHVMMDALTGSYDAAFDARMLPHLKWLCGLVESNISDRVINEYDDNWVFDNYSFYYYNDMLRKLTVSIMAPRYMKKGRDTQALLTVGMSSEYLRTLIRYREKHPKVGYGEGSEWNPDFYTDVFGMMDTVRVESLIKYKQILNKGGNTPSERFMAAKCYKNDDYYNEVIGTKYMRILRFDKAVEYLSKVSKGYDRTLNIFEYFYADPFGKYKSENPISDYKLSYATQMLDLERIMSVVRNSDMKAEAAYRYALGISMANEQCWALLRYYNGNNYNFKNDRYDLWGATLSKSVDKYVKEATSLTNNKLLTDGWCFSNCDRYASYFN</sequence>
<dbReference type="EMBL" id="FQUC01000004">
    <property type="protein sequence ID" value="SHF15021.1"/>
    <property type="molecule type" value="Genomic_DNA"/>
</dbReference>
<evidence type="ECO:0000313" key="1">
    <source>
        <dbReference type="EMBL" id="SHF15021.1"/>
    </source>
</evidence>
<keyword evidence="2" id="KW-1185">Reference proteome</keyword>
<gene>
    <name evidence="1" type="ORF">SAMN05444362_10431</name>
</gene>
<dbReference type="STRING" id="1346286.SAMN05444362_10431"/>
<dbReference type="RefSeq" id="WP_062181406.1">
    <property type="nucleotide sequence ID" value="NZ_BBXL01000013.1"/>
</dbReference>